<comment type="caution">
    <text evidence="1">The sequence shown here is derived from an EMBL/GenBank/DDBJ whole genome shotgun (WGS) entry which is preliminary data.</text>
</comment>
<protein>
    <submittedName>
        <fullName evidence="1">Uncharacterized protein</fullName>
    </submittedName>
</protein>
<dbReference type="Proteomes" id="UP000247480">
    <property type="component" value="Unassembled WGS sequence"/>
</dbReference>
<organism evidence="1 4">
    <name type="scientific">Pseudomonas syringae pv. actinidiae</name>
    <dbReference type="NCBI Taxonomy" id="103796"/>
    <lineage>
        <taxon>Bacteria</taxon>
        <taxon>Pseudomonadati</taxon>
        <taxon>Pseudomonadota</taxon>
        <taxon>Gammaproteobacteria</taxon>
        <taxon>Pseudomonadales</taxon>
        <taxon>Pseudomonadaceae</taxon>
        <taxon>Pseudomonas</taxon>
        <taxon>Pseudomonas syringae</taxon>
    </lineage>
</organism>
<evidence type="ECO:0000313" key="6">
    <source>
        <dbReference type="Proteomes" id="UP000273140"/>
    </source>
</evidence>
<evidence type="ECO:0000313" key="4">
    <source>
        <dbReference type="Proteomes" id="UP000247480"/>
    </source>
</evidence>
<dbReference type="EMBL" id="RBRB01000139">
    <property type="protein sequence ID" value="RMQ34635.1"/>
    <property type="molecule type" value="Genomic_DNA"/>
</dbReference>
<dbReference type="Proteomes" id="UP000248291">
    <property type="component" value="Unassembled WGS sequence"/>
</dbReference>
<dbReference type="EMBL" id="BGKA01000096">
    <property type="protein sequence ID" value="GBH17051.1"/>
    <property type="molecule type" value="Genomic_DNA"/>
</dbReference>
<evidence type="ECO:0000313" key="5">
    <source>
        <dbReference type="Proteomes" id="UP000248291"/>
    </source>
</evidence>
<dbReference type="EMBL" id="BGJZ01000122">
    <property type="protein sequence ID" value="GBH09421.1"/>
    <property type="molecule type" value="Genomic_DNA"/>
</dbReference>
<evidence type="ECO:0000313" key="1">
    <source>
        <dbReference type="EMBL" id="GBH09421.1"/>
    </source>
</evidence>
<evidence type="ECO:0000313" key="3">
    <source>
        <dbReference type="EMBL" id="RMQ34635.1"/>
    </source>
</evidence>
<dbReference type="RefSeq" id="WP_017698587.1">
    <property type="nucleotide sequence ID" value="NZ_CP017009.1"/>
</dbReference>
<evidence type="ECO:0000313" key="2">
    <source>
        <dbReference type="EMBL" id="GBH17051.1"/>
    </source>
</evidence>
<reference evidence="2 5" key="2">
    <citation type="submission" date="2018-04" db="EMBL/GenBank/DDBJ databases">
        <title>Draft genome sequence of Pseudomonas syringae pv. actinidiae biovar 3 strains isolated from kiwifruit in Kagawa prefecture.</title>
        <authorList>
            <person name="Tabuchi M."/>
            <person name="Saito M."/>
            <person name="Fujiwara S."/>
            <person name="Sasa N."/>
            <person name="Akimitsu K."/>
            <person name="Gomi K."/>
            <person name="Konishi-Sugita S."/>
            <person name="Hamano K."/>
            <person name="Kataoka I."/>
        </authorList>
    </citation>
    <scope>NUCLEOTIDE SEQUENCE [LARGE SCALE GENOMIC DNA]</scope>
    <source>
        <strain evidence="2 5">MAFF212211</strain>
    </source>
</reference>
<proteinExistence type="predicted"/>
<name>A0A2V0Q9F3_PSESF</name>
<accession>A0A2V0Q9F3</accession>
<gene>
    <name evidence="3" type="ORF">ALQ07_101012</name>
    <name evidence="1" type="ORF">KPSA1_02816</name>
    <name evidence="2" type="ORF">KPSA3_03010</name>
</gene>
<dbReference type="Proteomes" id="UP000273140">
    <property type="component" value="Unassembled WGS sequence"/>
</dbReference>
<sequence length="41" mass="4507">MIASLPLIEGFAKSLRSSLSEQRAAIYSAFGKRGFLAEQDF</sequence>
<reference evidence="3 6" key="3">
    <citation type="submission" date="2018-08" db="EMBL/GenBank/DDBJ databases">
        <title>Recombination of ecologically and evolutionarily significant loci maintains genetic cohesion in the Pseudomonas syringae species complex.</title>
        <authorList>
            <person name="Dillon M."/>
            <person name="Thakur S."/>
            <person name="Almeida R.N.D."/>
            <person name="Weir B.S."/>
            <person name="Guttman D.S."/>
        </authorList>
    </citation>
    <scope>NUCLEOTIDE SEQUENCE [LARGE SCALE GENOMIC DNA]</scope>
    <source>
        <strain evidence="3 6">ICMP 19074</strain>
    </source>
</reference>
<reference evidence="1 4" key="1">
    <citation type="submission" date="2018-04" db="EMBL/GenBank/DDBJ databases">
        <title>Draft genome sequence of Pseudomonas syringae pv. actinidiae biovar 1 strains isolated from kiwifruit in Kagawa prefecture.</title>
        <authorList>
            <person name="Tabuchi M."/>
            <person name="Saito M."/>
            <person name="Fujiwara S."/>
            <person name="Sasa N."/>
            <person name="Akimitsu K."/>
            <person name="Gomi K."/>
            <person name="Konishi-Sugita S."/>
            <person name="Hamano K."/>
            <person name="Kataoka I."/>
        </authorList>
    </citation>
    <scope>NUCLEOTIDE SEQUENCE [LARGE SCALE GENOMIC DNA]</scope>
    <source>
        <strain evidence="1 4">MAFF212206</strain>
    </source>
</reference>
<dbReference type="AlphaFoldDB" id="A0A2V0Q9F3"/>